<dbReference type="InterPro" id="IPR007582">
    <property type="entry name" value="TFIID_NTD2"/>
</dbReference>
<dbReference type="GO" id="GO:0006367">
    <property type="term" value="P:transcription initiation at RNA polymerase II promoter"/>
    <property type="evidence" value="ECO:0007669"/>
    <property type="project" value="TreeGrafter"/>
</dbReference>
<evidence type="ECO:0000256" key="4">
    <source>
        <dbReference type="ARBA" id="ARBA00022737"/>
    </source>
</evidence>
<protein>
    <submittedName>
        <fullName evidence="11">WD40-repeat-containing domain protein</fullName>
    </submittedName>
</protein>
<comment type="similarity">
    <text evidence="2">Belongs to the WD repeat TAF5 family.</text>
</comment>
<dbReference type="CDD" id="cd00200">
    <property type="entry name" value="WD40"/>
    <property type="match status" value="1"/>
</dbReference>
<reference evidence="11" key="1">
    <citation type="submission" date="2022-06" db="EMBL/GenBank/DDBJ databases">
        <authorList>
            <consortium name="SYNGENTA / RWTH Aachen University"/>
        </authorList>
    </citation>
    <scope>NUCLEOTIDE SEQUENCE</scope>
</reference>
<dbReference type="PANTHER" id="PTHR19879">
    <property type="entry name" value="TRANSCRIPTION INITIATION FACTOR TFIID"/>
    <property type="match status" value="1"/>
</dbReference>
<evidence type="ECO:0000256" key="1">
    <source>
        <dbReference type="ARBA" id="ARBA00004123"/>
    </source>
</evidence>
<dbReference type="PROSITE" id="PS50294">
    <property type="entry name" value="WD_REPEATS_REGION"/>
    <property type="match status" value="4"/>
</dbReference>
<feature type="compositionally biased region" description="Low complexity" evidence="9">
    <location>
        <begin position="714"/>
        <end position="735"/>
    </location>
</feature>
<organism evidence="11 12">
    <name type="scientific">Phakopsora pachyrhizi</name>
    <name type="common">Asian soybean rust disease fungus</name>
    <dbReference type="NCBI Taxonomy" id="170000"/>
    <lineage>
        <taxon>Eukaryota</taxon>
        <taxon>Fungi</taxon>
        <taxon>Dikarya</taxon>
        <taxon>Basidiomycota</taxon>
        <taxon>Pucciniomycotina</taxon>
        <taxon>Pucciniomycetes</taxon>
        <taxon>Pucciniales</taxon>
        <taxon>Phakopsoraceae</taxon>
        <taxon>Phakopsora</taxon>
    </lineage>
</organism>
<dbReference type="AlphaFoldDB" id="A0AAV0BGA0"/>
<dbReference type="Gene3D" id="2.130.10.10">
    <property type="entry name" value="YVTN repeat-like/Quinoprotein amine dehydrogenase"/>
    <property type="match status" value="2"/>
</dbReference>
<feature type="region of interest" description="Disordered" evidence="9">
    <location>
        <begin position="1"/>
        <end position="27"/>
    </location>
</feature>
<name>A0AAV0BGA0_PHAPC</name>
<keyword evidence="3 8" id="KW-0853">WD repeat</keyword>
<dbReference type="PROSITE" id="PS50896">
    <property type="entry name" value="LISH"/>
    <property type="match status" value="1"/>
</dbReference>
<evidence type="ECO:0000313" key="11">
    <source>
        <dbReference type="EMBL" id="CAH7685420.1"/>
    </source>
</evidence>
<dbReference type="PROSITE" id="PS50082">
    <property type="entry name" value="WD_REPEATS_2"/>
    <property type="match status" value="5"/>
</dbReference>
<dbReference type="Pfam" id="PF04494">
    <property type="entry name" value="TFIID_NTD2"/>
    <property type="match status" value="1"/>
</dbReference>
<feature type="compositionally biased region" description="Low complexity" evidence="9">
    <location>
        <begin position="1"/>
        <end position="15"/>
    </location>
</feature>
<keyword evidence="7" id="KW-0539">Nucleus</keyword>
<feature type="repeat" description="WD" evidence="8">
    <location>
        <begin position="541"/>
        <end position="572"/>
    </location>
</feature>
<dbReference type="Gene3D" id="1.25.40.500">
    <property type="entry name" value="TFIID subunit TAF5, NTD2 domain"/>
    <property type="match status" value="1"/>
</dbReference>
<evidence type="ECO:0000256" key="5">
    <source>
        <dbReference type="ARBA" id="ARBA00023015"/>
    </source>
</evidence>
<sequence length="822" mass="91341">MPINLSNSSNQNNQSVAPSPPIQSSSLNDQSVLDYLSRRGFSKAELALRSEISSSSSIQQQLSTQSSSISGKGKTVGLDEFADKNANLPDSIASSKRRDAGYGRKLIRQPSEYTRAYENLREFVNNSLDIHRNAFLPFLLPLFVHSYLDLVIDGRREAADELLHRFSSDHSTSNSQLIQHLASIRRPYHIQESEIAQRWRRERYVIRISERAKNLLMAWLQADPLGGDTDESRAKDRMTSTINEKVRVEYTNTSLLSQFQSGLESDFYQQQQNHLNGDQQFLKLGIPPKDPKLMKEVSRIIANDDSRTNASTTPSEQPDGETVVDVKMSDGTKSTTLPPPPDTPRPNIDPNVKSSSDSIIPLATDLLPYPSNFKTLDLNREVELMREARKRISLGPEAFLEKKTLKNVWKPSVCAFTIHDSGKTMTAARFSEDVSILGAGFSDSYIKLWNLKGDPFEPIREDGMAETLANSSISEASALKKMRSKTASNSIKMIGHSGPVYSLSFDPIPGPSSPPRHLLSSSQDSTIRLWSLDLFKNLVVYRGHREPVWDVEWGPKGIYFASASRDRTARLWCCERVGAVRMFVGHLSDVDVRPVLCSFDNCVRFHPNSLYLATGSSDRTCRLWDVQRGNSVRVFHGHEGPVNCLAISPDGKLLASAGEDQSIRLWDIGSSKLIKTMRGHQSSVYSLTFSAESTILASSGADCSIRIWDVLSPTNSSSNSKTIINGNSSSNKNFSRIGNSDQRLTTDDDDENNDGEGDGFNSDIKLKGNPNSTIKLLKRGLFGLNDYPDTSDLLVTLPTRRTPILNINFTNRNLLVGTGPMI</sequence>
<accession>A0AAV0BGA0</accession>
<keyword evidence="6" id="KW-0804">Transcription</keyword>
<evidence type="ECO:0000313" key="12">
    <source>
        <dbReference type="Proteomes" id="UP001153365"/>
    </source>
</evidence>
<dbReference type="InterPro" id="IPR037264">
    <property type="entry name" value="TFIID_NTD2_sf"/>
</dbReference>
<evidence type="ECO:0000256" key="8">
    <source>
        <dbReference type="PROSITE-ProRule" id="PRU00221"/>
    </source>
</evidence>
<evidence type="ECO:0000256" key="2">
    <source>
        <dbReference type="ARBA" id="ARBA00009435"/>
    </source>
</evidence>
<keyword evidence="4" id="KW-0677">Repeat</keyword>
<dbReference type="InterPro" id="IPR001680">
    <property type="entry name" value="WD40_rpt"/>
</dbReference>
<dbReference type="InterPro" id="IPR019775">
    <property type="entry name" value="WD40_repeat_CS"/>
</dbReference>
<feature type="domain" description="TFIID subunit TAF5 NTD2" evidence="10">
    <location>
        <begin position="109"/>
        <end position="223"/>
    </location>
</feature>
<dbReference type="SUPFAM" id="SSF50978">
    <property type="entry name" value="WD40 repeat-like"/>
    <property type="match status" value="1"/>
</dbReference>
<evidence type="ECO:0000256" key="9">
    <source>
        <dbReference type="SAM" id="MobiDB-lite"/>
    </source>
</evidence>
<dbReference type="SMART" id="SM00320">
    <property type="entry name" value="WD40"/>
    <property type="match status" value="6"/>
</dbReference>
<evidence type="ECO:0000256" key="6">
    <source>
        <dbReference type="ARBA" id="ARBA00023163"/>
    </source>
</evidence>
<evidence type="ECO:0000259" key="10">
    <source>
        <dbReference type="Pfam" id="PF04494"/>
    </source>
</evidence>
<gene>
    <name evidence="11" type="ORF">PPACK8108_LOCUS19938</name>
</gene>
<comment type="subcellular location">
    <subcellularLocation>
        <location evidence="1">Nucleus</location>
    </subcellularLocation>
</comment>
<dbReference type="PRINTS" id="PR00320">
    <property type="entry name" value="GPROTEINBRPT"/>
</dbReference>
<dbReference type="SUPFAM" id="SSF160897">
    <property type="entry name" value="Taf5 N-terminal domain-like"/>
    <property type="match status" value="1"/>
</dbReference>
<comment type="caution">
    <text evidence="11">The sequence shown here is derived from an EMBL/GenBank/DDBJ whole genome shotgun (WGS) entry which is preliminary data.</text>
</comment>
<feature type="repeat" description="WD" evidence="8">
    <location>
        <begin position="603"/>
        <end position="634"/>
    </location>
</feature>
<feature type="repeat" description="WD" evidence="8">
    <location>
        <begin position="493"/>
        <end position="533"/>
    </location>
</feature>
<dbReference type="PROSITE" id="PS00678">
    <property type="entry name" value="WD_REPEATS_1"/>
    <property type="match status" value="4"/>
</dbReference>
<dbReference type="Proteomes" id="UP001153365">
    <property type="component" value="Unassembled WGS sequence"/>
</dbReference>
<dbReference type="EMBL" id="CALTRL010005721">
    <property type="protein sequence ID" value="CAH7685420.1"/>
    <property type="molecule type" value="Genomic_DNA"/>
</dbReference>
<evidence type="ECO:0000256" key="3">
    <source>
        <dbReference type="ARBA" id="ARBA00022574"/>
    </source>
</evidence>
<dbReference type="CDD" id="cd08044">
    <property type="entry name" value="TAF5_NTD2"/>
    <property type="match status" value="1"/>
</dbReference>
<feature type="region of interest" description="Disordered" evidence="9">
    <location>
        <begin position="301"/>
        <end position="354"/>
    </location>
</feature>
<feature type="region of interest" description="Disordered" evidence="9">
    <location>
        <begin position="714"/>
        <end position="764"/>
    </location>
</feature>
<dbReference type="PANTHER" id="PTHR19879:SF1">
    <property type="entry name" value="CANNONBALL-RELATED"/>
    <property type="match status" value="1"/>
</dbReference>
<feature type="repeat" description="WD" evidence="8">
    <location>
        <begin position="677"/>
        <end position="718"/>
    </location>
</feature>
<dbReference type="InterPro" id="IPR006594">
    <property type="entry name" value="LisH"/>
</dbReference>
<feature type="repeat" description="WD" evidence="8">
    <location>
        <begin position="635"/>
        <end position="676"/>
    </location>
</feature>
<evidence type="ECO:0000256" key="7">
    <source>
        <dbReference type="ARBA" id="ARBA00023242"/>
    </source>
</evidence>
<dbReference type="Pfam" id="PF00400">
    <property type="entry name" value="WD40"/>
    <property type="match status" value="5"/>
</dbReference>
<dbReference type="InterPro" id="IPR020472">
    <property type="entry name" value="WD40_PAC1"/>
</dbReference>
<proteinExistence type="inferred from homology"/>
<dbReference type="GO" id="GO:0016251">
    <property type="term" value="F:RNA polymerase II general transcription initiation factor activity"/>
    <property type="evidence" value="ECO:0007669"/>
    <property type="project" value="TreeGrafter"/>
</dbReference>
<dbReference type="InterPro" id="IPR015943">
    <property type="entry name" value="WD40/YVTN_repeat-like_dom_sf"/>
</dbReference>
<dbReference type="GO" id="GO:0005669">
    <property type="term" value="C:transcription factor TFIID complex"/>
    <property type="evidence" value="ECO:0007669"/>
    <property type="project" value="TreeGrafter"/>
</dbReference>
<keyword evidence="5" id="KW-0805">Transcription regulation</keyword>
<dbReference type="InterPro" id="IPR036322">
    <property type="entry name" value="WD40_repeat_dom_sf"/>
</dbReference>
<keyword evidence="12" id="KW-1185">Reference proteome</keyword>
<feature type="compositionally biased region" description="Acidic residues" evidence="9">
    <location>
        <begin position="747"/>
        <end position="757"/>
    </location>
</feature>